<dbReference type="SUPFAM" id="SSF47413">
    <property type="entry name" value="lambda repressor-like DNA-binding domains"/>
    <property type="match status" value="1"/>
</dbReference>
<evidence type="ECO:0000313" key="4">
    <source>
        <dbReference type="EMBL" id="MBS9336369.1"/>
    </source>
</evidence>
<organism evidence="4 5">
    <name type="scientific">Fructobacillus papyrifericola</name>
    <dbReference type="NCBI Taxonomy" id="2713172"/>
    <lineage>
        <taxon>Bacteria</taxon>
        <taxon>Bacillati</taxon>
        <taxon>Bacillota</taxon>
        <taxon>Bacilli</taxon>
        <taxon>Lactobacillales</taxon>
        <taxon>Lactobacillaceae</taxon>
        <taxon>Fructobacillus</taxon>
    </lineage>
</organism>
<comment type="caution">
    <text evidence="4">The sequence shown here is derived from an EMBL/GenBank/DDBJ whole genome shotgun (WGS) entry which is preliminary data.</text>
</comment>
<evidence type="ECO:0000256" key="1">
    <source>
        <dbReference type="ARBA" id="ARBA00023125"/>
    </source>
</evidence>
<feature type="transmembrane region" description="Helical" evidence="2">
    <location>
        <begin position="124"/>
        <end position="146"/>
    </location>
</feature>
<dbReference type="PANTHER" id="PTHR46558">
    <property type="entry name" value="TRACRIPTIONAL REGULATORY PROTEIN-RELATED-RELATED"/>
    <property type="match status" value="1"/>
</dbReference>
<sequence length="202" mass="23405">MDKTRVAQLRKEKGWTQEELAEKAYLTVRTIQRMEAGQDVSLTTLSSVAKAFSLPLSDLFDHIEEEQREIEVMEYSQEQEEQVRQRRAEKNAMLFLVMAVDFLLLSLLGYPIGQLPDSKQSLPGILWTGMLFLVMAASIYFLKVFWARHLDKKYPKSIGYKRVIDRRPVQNGWDFAARYWWIVFPIGGFLFGILSAVHGVLQ</sequence>
<keyword evidence="2" id="KW-0812">Transmembrane</keyword>
<feature type="transmembrane region" description="Helical" evidence="2">
    <location>
        <begin position="92"/>
        <end position="112"/>
    </location>
</feature>
<dbReference type="InterPro" id="IPR010982">
    <property type="entry name" value="Lambda_DNA-bd_dom_sf"/>
</dbReference>
<dbReference type="EMBL" id="JAAMFJ010000002">
    <property type="protein sequence ID" value="MBS9336369.1"/>
    <property type="molecule type" value="Genomic_DNA"/>
</dbReference>
<name>A0ABS5QT50_9LACO</name>
<dbReference type="PROSITE" id="PS50943">
    <property type="entry name" value="HTH_CROC1"/>
    <property type="match status" value="1"/>
</dbReference>
<gene>
    <name evidence="4" type="ORF">G6R28_03865</name>
</gene>
<feature type="domain" description="HTH cro/C1-type" evidence="3">
    <location>
        <begin position="6"/>
        <end position="59"/>
    </location>
</feature>
<evidence type="ECO:0000256" key="2">
    <source>
        <dbReference type="SAM" id="Phobius"/>
    </source>
</evidence>
<evidence type="ECO:0000313" key="5">
    <source>
        <dbReference type="Proteomes" id="UP000735205"/>
    </source>
</evidence>
<feature type="transmembrane region" description="Helical" evidence="2">
    <location>
        <begin position="179"/>
        <end position="201"/>
    </location>
</feature>
<proteinExistence type="predicted"/>
<protein>
    <submittedName>
        <fullName evidence="4">Helix-turn-helix domain-containing protein</fullName>
    </submittedName>
</protein>
<dbReference type="SMART" id="SM00530">
    <property type="entry name" value="HTH_XRE"/>
    <property type="match status" value="1"/>
</dbReference>
<evidence type="ECO:0000259" key="3">
    <source>
        <dbReference type="PROSITE" id="PS50943"/>
    </source>
</evidence>
<dbReference type="Pfam" id="PF01381">
    <property type="entry name" value="HTH_3"/>
    <property type="match status" value="1"/>
</dbReference>
<keyword evidence="1" id="KW-0238">DNA-binding</keyword>
<keyword evidence="2" id="KW-1133">Transmembrane helix</keyword>
<accession>A0ABS5QT50</accession>
<dbReference type="Proteomes" id="UP000735205">
    <property type="component" value="Unassembled WGS sequence"/>
</dbReference>
<dbReference type="PANTHER" id="PTHR46558:SF4">
    <property type="entry name" value="DNA-BIDING PHAGE PROTEIN"/>
    <property type="match status" value="1"/>
</dbReference>
<dbReference type="RefSeq" id="WP_213792930.1">
    <property type="nucleotide sequence ID" value="NZ_JAAMFJ010000002.1"/>
</dbReference>
<keyword evidence="2" id="KW-0472">Membrane</keyword>
<dbReference type="CDD" id="cd00093">
    <property type="entry name" value="HTH_XRE"/>
    <property type="match status" value="1"/>
</dbReference>
<reference evidence="4 5" key="1">
    <citation type="submission" date="2020-02" db="EMBL/GenBank/DDBJ databases">
        <title>Fructobacillus sp. isolated from paper mulberry of Taiwan.</title>
        <authorList>
            <person name="Lin S.-T."/>
        </authorList>
    </citation>
    <scope>NUCLEOTIDE SEQUENCE [LARGE SCALE GENOMIC DNA]</scope>
    <source>
        <strain evidence="4 5">M1-21</strain>
    </source>
</reference>
<keyword evidence="5" id="KW-1185">Reference proteome</keyword>
<dbReference type="InterPro" id="IPR001387">
    <property type="entry name" value="Cro/C1-type_HTH"/>
</dbReference>
<dbReference type="Gene3D" id="1.10.260.40">
    <property type="entry name" value="lambda repressor-like DNA-binding domains"/>
    <property type="match status" value="1"/>
</dbReference>